<reference evidence="8" key="1">
    <citation type="journal article" date="2019" name="Int. J. Syst. Evol. Microbiol.">
        <title>The Global Catalogue of Microorganisms (GCM) 10K type strain sequencing project: providing services to taxonomists for standard genome sequencing and annotation.</title>
        <authorList>
            <consortium name="The Broad Institute Genomics Platform"/>
            <consortium name="The Broad Institute Genome Sequencing Center for Infectious Disease"/>
            <person name="Wu L."/>
            <person name="Ma J."/>
        </authorList>
    </citation>
    <scope>NUCLEOTIDE SEQUENCE [LARGE SCALE GENOMIC DNA]</scope>
    <source>
        <strain evidence="8">CGMCC 1.6964</strain>
    </source>
</reference>
<dbReference type="PANTHER" id="PTHR43471">
    <property type="entry name" value="ABC TRANSPORTER PERMEASE"/>
    <property type="match status" value="1"/>
</dbReference>
<dbReference type="Proteomes" id="UP000606653">
    <property type="component" value="Unassembled WGS sequence"/>
</dbReference>
<keyword evidence="4 5" id="KW-0472">Membrane</keyword>
<evidence type="ECO:0000256" key="4">
    <source>
        <dbReference type="ARBA" id="ARBA00023136"/>
    </source>
</evidence>
<evidence type="ECO:0000259" key="6">
    <source>
        <dbReference type="Pfam" id="PF12698"/>
    </source>
</evidence>
<evidence type="ECO:0000313" key="7">
    <source>
        <dbReference type="EMBL" id="GGO01050.1"/>
    </source>
</evidence>
<name>A0ABQ2L375_9BACL</name>
<keyword evidence="2 5" id="KW-0812">Transmembrane</keyword>
<feature type="transmembrane region" description="Helical" evidence="5">
    <location>
        <begin position="159"/>
        <end position="178"/>
    </location>
</feature>
<feature type="transmembrane region" description="Helical" evidence="5">
    <location>
        <begin position="24"/>
        <end position="43"/>
    </location>
</feature>
<keyword evidence="8" id="KW-1185">Reference proteome</keyword>
<evidence type="ECO:0000256" key="5">
    <source>
        <dbReference type="SAM" id="Phobius"/>
    </source>
</evidence>
<dbReference type="Pfam" id="PF12698">
    <property type="entry name" value="ABC2_membrane_3"/>
    <property type="match status" value="1"/>
</dbReference>
<comment type="caution">
    <text evidence="7">The sequence shown here is derived from an EMBL/GenBank/DDBJ whole genome shotgun (WGS) entry which is preliminary data.</text>
</comment>
<dbReference type="InterPro" id="IPR013525">
    <property type="entry name" value="ABC2_TM"/>
</dbReference>
<feature type="transmembrane region" description="Helical" evidence="5">
    <location>
        <begin position="128"/>
        <end position="152"/>
    </location>
</feature>
<evidence type="ECO:0000256" key="1">
    <source>
        <dbReference type="ARBA" id="ARBA00004141"/>
    </source>
</evidence>
<comment type="subcellular location">
    <subcellularLocation>
        <location evidence="1">Membrane</location>
        <topology evidence="1">Multi-pass membrane protein</topology>
    </subcellularLocation>
</comment>
<dbReference type="EMBL" id="BMLN01000006">
    <property type="protein sequence ID" value="GGO01050.1"/>
    <property type="molecule type" value="Genomic_DNA"/>
</dbReference>
<feature type="domain" description="ABC-2 type transporter transmembrane" evidence="6">
    <location>
        <begin position="52"/>
        <end position="232"/>
    </location>
</feature>
<gene>
    <name evidence="7" type="ORF">GCM10010969_22910</name>
</gene>
<accession>A0ABQ2L375</accession>
<feature type="transmembrane region" description="Helical" evidence="5">
    <location>
        <begin position="98"/>
        <end position="122"/>
    </location>
</feature>
<evidence type="ECO:0000256" key="3">
    <source>
        <dbReference type="ARBA" id="ARBA00022989"/>
    </source>
</evidence>
<sequence length="242" mass="26555">MVNVSLKRVRAIFVKDYKEFSRNYAISIMLICPIVLALLIRGIDSSLPLASVAATFANVLNISFLLMTCFAQACLIAEEKERNTLRSLRMTPATTLDILIGKSALVFVMSAIVLAAAALIFGYKPGNIAVFVIVIILSLILYIALGTICGLFSKTLLEASLSILPVCLLFTAAPWGALLEDEYPVFRVLDYMPSSQLVHALRLDDTGFTMGDVWKPLLLIFIWTVGLTAAAVMGYQRQLKNE</sequence>
<evidence type="ECO:0000313" key="8">
    <source>
        <dbReference type="Proteomes" id="UP000606653"/>
    </source>
</evidence>
<feature type="transmembrane region" description="Helical" evidence="5">
    <location>
        <begin position="217"/>
        <end position="235"/>
    </location>
</feature>
<proteinExistence type="predicted"/>
<organism evidence="7 8">
    <name type="scientific">Saccharibacillus kuerlensis</name>
    <dbReference type="NCBI Taxonomy" id="459527"/>
    <lineage>
        <taxon>Bacteria</taxon>
        <taxon>Bacillati</taxon>
        <taxon>Bacillota</taxon>
        <taxon>Bacilli</taxon>
        <taxon>Bacillales</taxon>
        <taxon>Paenibacillaceae</taxon>
        <taxon>Saccharibacillus</taxon>
    </lineage>
</organism>
<evidence type="ECO:0000256" key="2">
    <source>
        <dbReference type="ARBA" id="ARBA00022692"/>
    </source>
</evidence>
<protein>
    <recommendedName>
        <fullName evidence="6">ABC-2 type transporter transmembrane domain-containing protein</fullName>
    </recommendedName>
</protein>
<feature type="transmembrane region" description="Helical" evidence="5">
    <location>
        <begin position="49"/>
        <end position="77"/>
    </location>
</feature>
<keyword evidence="3 5" id="KW-1133">Transmembrane helix</keyword>
<dbReference type="PANTHER" id="PTHR43471:SF1">
    <property type="entry name" value="ABC TRANSPORTER PERMEASE PROTEIN NOSY-RELATED"/>
    <property type="match status" value="1"/>
</dbReference>